<keyword evidence="12" id="KW-1185">Reference proteome</keyword>
<proteinExistence type="inferred from homology"/>
<keyword evidence="6 7" id="KW-0472">Membrane</keyword>
<keyword evidence="10" id="KW-0762">Sugar transport</keyword>
<dbReference type="InterPro" id="IPR000515">
    <property type="entry name" value="MetI-like"/>
</dbReference>
<keyword evidence="3" id="KW-1003">Cell membrane</keyword>
<dbReference type="SUPFAM" id="SSF161098">
    <property type="entry name" value="MetI-like"/>
    <property type="match status" value="1"/>
</dbReference>
<evidence type="ECO:0000313" key="10">
    <source>
        <dbReference type="EMBL" id="SFH31360.1"/>
    </source>
</evidence>
<evidence type="ECO:0000256" key="5">
    <source>
        <dbReference type="ARBA" id="ARBA00022989"/>
    </source>
</evidence>
<keyword evidence="2 7" id="KW-0813">Transport</keyword>
<evidence type="ECO:0000256" key="7">
    <source>
        <dbReference type="RuleBase" id="RU363032"/>
    </source>
</evidence>
<evidence type="ECO:0000313" key="11">
    <source>
        <dbReference type="Proteomes" id="UP000199052"/>
    </source>
</evidence>
<protein>
    <submittedName>
        <fullName evidence="9">ABC-type glycerol-3-phosphate transport system permease component</fullName>
    </submittedName>
    <submittedName>
        <fullName evidence="10">Multiple sugar transport system permease protein/putative chitobiose transport system permease protein</fullName>
    </submittedName>
</protein>
<accession>A0A1I2Z0X4</accession>
<dbReference type="CDD" id="cd06261">
    <property type="entry name" value="TM_PBP2"/>
    <property type="match status" value="1"/>
</dbReference>
<evidence type="ECO:0000256" key="2">
    <source>
        <dbReference type="ARBA" id="ARBA00022448"/>
    </source>
</evidence>
<dbReference type="RefSeq" id="WP_092886918.1">
    <property type="nucleotide sequence ID" value="NZ_FOOI01000015.1"/>
</dbReference>
<dbReference type="PANTHER" id="PTHR43744">
    <property type="entry name" value="ABC TRANSPORTER PERMEASE PROTEIN MG189-RELATED-RELATED"/>
    <property type="match status" value="1"/>
</dbReference>
<feature type="transmembrane region" description="Helical" evidence="7">
    <location>
        <begin position="224"/>
        <end position="245"/>
    </location>
</feature>
<feature type="transmembrane region" description="Helical" evidence="7">
    <location>
        <begin position="128"/>
        <end position="150"/>
    </location>
</feature>
<dbReference type="EMBL" id="JACBZA010000001">
    <property type="protein sequence ID" value="NYH81802.1"/>
    <property type="molecule type" value="Genomic_DNA"/>
</dbReference>
<dbReference type="Gene3D" id="1.10.3720.10">
    <property type="entry name" value="MetI-like"/>
    <property type="match status" value="1"/>
</dbReference>
<evidence type="ECO:0000256" key="3">
    <source>
        <dbReference type="ARBA" id="ARBA00022475"/>
    </source>
</evidence>
<dbReference type="Proteomes" id="UP000533017">
    <property type="component" value="Unassembled WGS sequence"/>
</dbReference>
<dbReference type="Proteomes" id="UP000199052">
    <property type="component" value="Unassembled WGS sequence"/>
</dbReference>
<dbReference type="GO" id="GO:0055085">
    <property type="term" value="P:transmembrane transport"/>
    <property type="evidence" value="ECO:0007669"/>
    <property type="project" value="InterPro"/>
</dbReference>
<organism evidence="10 11">
    <name type="scientific">Actinopolymorpha cephalotaxi</name>
    <dbReference type="NCBI Taxonomy" id="504797"/>
    <lineage>
        <taxon>Bacteria</taxon>
        <taxon>Bacillati</taxon>
        <taxon>Actinomycetota</taxon>
        <taxon>Actinomycetes</taxon>
        <taxon>Propionibacteriales</taxon>
        <taxon>Actinopolymorphaceae</taxon>
        <taxon>Actinopolymorpha</taxon>
    </lineage>
</organism>
<feature type="domain" description="ABC transmembrane type-1" evidence="8">
    <location>
        <begin position="92"/>
        <end position="327"/>
    </location>
</feature>
<evidence type="ECO:0000259" key="8">
    <source>
        <dbReference type="PROSITE" id="PS50928"/>
    </source>
</evidence>
<dbReference type="PANTHER" id="PTHR43744:SF12">
    <property type="entry name" value="ABC TRANSPORTER PERMEASE PROTEIN MG189-RELATED"/>
    <property type="match status" value="1"/>
</dbReference>
<feature type="transmembrane region" description="Helical" evidence="7">
    <location>
        <begin position="183"/>
        <end position="203"/>
    </location>
</feature>
<dbReference type="EMBL" id="FOOI01000015">
    <property type="protein sequence ID" value="SFH31360.1"/>
    <property type="molecule type" value="Genomic_DNA"/>
</dbReference>
<comment type="similarity">
    <text evidence="7">Belongs to the binding-protein-dependent transport system permease family.</text>
</comment>
<gene>
    <name evidence="9" type="ORF">FHR37_000653</name>
    <name evidence="10" type="ORF">SAMN05421678_115120</name>
</gene>
<feature type="transmembrane region" description="Helical" evidence="7">
    <location>
        <begin position="309"/>
        <end position="331"/>
    </location>
</feature>
<sequence>MLFPRVGRKQPMLRIAWWLVVAFLCLGITLHLFPFYFMAITSFKSGQEVLQFPPTWWPHDGTLAGWRLVVSLVQGSNTAATTLMDGPFWQFFLNSVNITFWVLVLGIPITSLAAYANSKLQTGPLARWSFLFFIGTLMMPAALTLIPNYLLTRNFPFALPDAPSFFGSDTLVWPNVRIWDTHWAVILPIVFQAFNFLLFKGFFDTIPNSVIQAARVDGGSEFNIFRRIVLPMSVPVYAVAIWGAFSGAWDQFLWPLVVLQSPDKMPASVEIYNLLQKFTQAGATDANQASAAAQQMQQILSAGMSWNGLMVLGILQSLPVFIAFIVCREYLLRGIRLRGLK</sequence>
<evidence type="ECO:0000256" key="6">
    <source>
        <dbReference type="ARBA" id="ARBA00023136"/>
    </source>
</evidence>
<dbReference type="STRING" id="504797.SAMN05421678_115120"/>
<evidence type="ECO:0000313" key="9">
    <source>
        <dbReference type="EMBL" id="NYH81802.1"/>
    </source>
</evidence>
<dbReference type="Pfam" id="PF00528">
    <property type="entry name" value="BPD_transp_1"/>
    <property type="match status" value="1"/>
</dbReference>
<feature type="transmembrane region" description="Helical" evidence="7">
    <location>
        <begin position="98"/>
        <end position="116"/>
    </location>
</feature>
<keyword evidence="4 7" id="KW-0812">Transmembrane</keyword>
<evidence type="ECO:0000256" key="1">
    <source>
        <dbReference type="ARBA" id="ARBA00004651"/>
    </source>
</evidence>
<evidence type="ECO:0000313" key="12">
    <source>
        <dbReference type="Proteomes" id="UP000533017"/>
    </source>
</evidence>
<evidence type="ECO:0000256" key="4">
    <source>
        <dbReference type="ARBA" id="ARBA00022692"/>
    </source>
</evidence>
<feature type="transmembrane region" description="Helical" evidence="7">
    <location>
        <begin position="15"/>
        <end position="37"/>
    </location>
</feature>
<dbReference type="PROSITE" id="PS50928">
    <property type="entry name" value="ABC_TM1"/>
    <property type="match status" value="1"/>
</dbReference>
<dbReference type="GO" id="GO:0005886">
    <property type="term" value="C:plasma membrane"/>
    <property type="evidence" value="ECO:0007669"/>
    <property type="project" value="UniProtKB-SubCell"/>
</dbReference>
<reference evidence="9 12" key="2">
    <citation type="submission" date="2020-07" db="EMBL/GenBank/DDBJ databases">
        <title>Sequencing the genomes of 1000 actinobacteria strains.</title>
        <authorList>
            <person name="Klenk H.-P."/>
        </authorList>
    </citation>
    <scope>NUCLEOTIDE SEQUENCE [LARGE SCALE GENOMIC DNA]</scope>
    <source>
        <strain evidence="9 12">DSM 45117</strain>
    </source>
</reference>
<dbReference type="OrthoDB" id="2063054at2"/>
<comment type="subcellular location">
    <subcellularLocation>
        <location evidence="1 7">Cell membrane</location>
        <topology evidence="1 7">Multi-pass membrane protein</topology>
    </subcellularLocation>
</comment>
<dbReference type="AlphaFoldDB" id="A0A1I2Z0X4"/>
<name>A0A1I2Z0X4_9ACTN</name>
<reference evidence="10 11" key="1">
    <citation type="submission" date="2016-10" db="EMBL/GenBank/DDBJ databases">
        <authorList>
            <person name="de Groot N.N."/>
        </authorList>
    </citation>
    <scope>NUCLEOTIDE SEQUENCE [LARGE SCALE GENOMIC DNA]</scope>
    <source>
        <strain evidence="10 11">CPCC 202808</strain>
    </source>
</reference>
<keyword evidence="5 7" id="KW-1133">Transmembrane helix</keyword>
<dbReference type="InterPro" id="IPR035906">
    <property type="entry name" value="MetI-like_sf"/>
</dbReference>